<proteinExistence type="predicted"/>
<organism evidence="2 3">
    <name type="scientific">Setaria viridis</name>
    <name type="common">Green bristlegrass</name>
    <name type="synonym">Setaria italica subsp. viridis</name>
    <dbReference type="NCBI Taxonomy" id="4556"/>
    <lineage>
        <taxon>Eukaryota</taxon>
        <taxon>Viridiplantae</taxon>
        <taxon>Streptophyta</taxon>
        <taxon>Embryophyta</taxon>
        <taxon>Tracheophyta</taxon>
        <taxon>Spermatophyta</taxon>
        <taxon>Magnoliopsida</taxon>
        <taxon>Liliopsida</taxon>
        <taxon>Poales</taxon>
        <taxon>Poaceae</taxon>
        <taxon>PACMAD clade</taxon>
        <taxon>Panicoideae</taxon>
        <taxon>Panicodae</taxon>
        <taxon>Paniceae</taxon>
        <taxon>Cenchrinae</taxon>
        <taxon>Setaria</taxon>
    </lineage>
</organism>
<gene>
    <name evidence="2" type="ORF">SEVIR_1G204750v2</name>
</gene>
<accession>A0A4U6WAR4</accession>
<name>A0A4U6WAR4_SETVI</name>
<evidence type="ECO:0000256" key="1">
    <source>
        <dbReference type="SAM" id="SignalP"/>
    </source>
</evidence>
<evidence type="ECO:0000313" key="2">
    <source>
        <dbReference type="EMBL" id="TKW39820.1"/>
    </source>
</evidence>
<feature type="chain" id="PRO_5021029825" description="Secreted protein" evidence="1">
    <location>
        <begin position="18"/>
        <end position="78"/>
    </location>
</feature>
<dbReference type="Gramene" id="TKW39820">
    <property type="protein sequence ID" value="TKW39820"/>
    <property type="gene ID" value="SEVIR_1G204750v2"/>
</dbReference>
<keyword evidence="1" id="KW-0732">Signal</keyword>
<evidence type="ECO:0000313" key="3">
    <source>
        <dbReference type="Proteomes" id="UP000298652"/>
    </source>
</evidence>
<evidence type="ECO:0008006" key="4">
    <source>
        <dbReference type="Google" id="ProtNLM"/>
    </source>
</evidence>
<dbReference type="EMBL" id="CM016552">
    <property type="protein sequence ID" value="TKW39820.1"/>
    <property type="molecule type" value="Genomic_DNA"/>
</dbReference>
<protein>
    <recommendedName>
        <fullName evidence="4">Secreted protein</fullName>
    </recommendedName>
</protein>
<dbReference type="Proteomes" id="UP000298652">
    <property type="component" value="Chromosome 1"/>
</dbReference>
<reference evidence="2" key="1">
    <citation type="submission" date="2019-03" db="EMBL/GenBank/DDBJ databases">
        <title>WGS assembly of Setaria viridis.</title>
        <authorList>
            <person name="Huang P."/>
            <person name="Jenkins J."/>
            <person name="Grimwood J."/>
            <person name="Barry K."/>
            <person name="Healey A."/>
            <person name="Mamidi S."/>
            <person name="Sreedasyam A."/>
            <person name="Shu S."/>
            <person name="Feldman M."/>
            <person name="Wu J."/>
            <person name="Yu Y."/>
            <person name="Chen C."/>
            <person name="Johnson J."/>
            <person name="Rokhsar D."/>
            <person name="Baxter I."/>
            <person name="Schmutz J."/>
            <person name="Brutnell T."/>
            <person name="Kellogg E."/>
        </authorList>
    </citation>
    <scope>NUCLEOTIDE SEQUENCE [LARGE SCALE GENOMIC DNA]</scope>
</reference>
<keyword evidence="3" id="KW-1185">Reference proteome</keyword>
<sequence>MHIHFLFVDTIHYICVALLVITENGDYIAQRVSSTVIIICCCQPTDLFCCLRSMTEVGNFKMYNTYLLKFAMSRFHAT</sequence>
<dbReference type="AlphaFoldDB" id="A0A4U6WAR4"/>
<feature type="signal peptide" evidence="1">
    <location>
        <begin position="1"/>
        <end position="17"/>
    </location>
</feature>